<dbReference type="EMBL" id="CAAALY010246950">
    <property type="protein sequence ID" value="VEL34081.1"/>
    <property type="molecule type" value="Genomic_DNA"/>
</dbReference>
<organism evidence="1 2">
    <name type="scientific">Protopolystoma xenopodis</name>
    <dbReference type="NCBI Taxonomy" id="117903"/>
    <lineage>
        <taxon>Eukaryota</taxon>
        <taxon>Metazoa</taxon>
        <taxon>Spiralia</taxon>
        <taxon>Lophotrochozoa</taxon>
        <taxon>Platyhelminthes</taxon>
        <taxon>Monogenea</taxon>
        <taxon>Polyopisthocotylea</taxon>
        <taxon>Polystomatidea</taxon>
        <taxon>Polystomatidae</taxon>
        <taxon>Protopolystoma</taxon>
    </lineage>
</organism>
<comment type="caution">
    <text evidence="1">The sequence shown here is derived from an EMBL/GenBank/DDBJ whole genome shotgun (WGS) entry which is preliminary data.</text>
</comment>
<evidence type="ECO:0000313" key="1">
    <source>
        <dbReference type="EMBL" id="VEL34081.1"/>
    </source>
</evidence>
<name>A0A448XD52_9PLAT</name>
<dbReference type="AlphaFoldDB" id="A0A448XD52"/>
<evidence type="ECO:0000313" key="2">
    <source>
        <dbReference type="Proteomes" id="UP000784294"/>
    </source>
</evidence>
<dbReference type="Proteomes" id="UP000784294">
    <property type="component" value="Unassembled WGS sequence"/>
</dbReference>
<proteinExistence type="predicted"/>
<protein>
    <submittedName>
        <fullName evidence="1">Uncharacterized protein</fullName>
    </submittedName>
</protein>
<sequence length="119" mass="13508">MLLFTACHPSLLKHHSLVHFCVQTALFSPLPLTSTRFSRFPHLCPTLSSARLPAIARGAPHWLICEHSVLAIPSLRRPNLLQVVQACLYMRIDDDIDGVFGDNQKDDCELEKRTHFMQC</sequence>
<accession>A0A448XD52</accession>
<keyword evidence="2" id="KW-1185">Reference proteome</keyword>
<reference evidence="1" key="1">
    <citation type="submission" date="2018-11" db="EMBL/GenBank/DDBJ databases">
        <authorList>
            <consortium name="Pathogen Informatics"/>
        </authorList>
    </citation>
    <scope>NUCLEOTIDE SEQUENCE</scope>
</reference>
<gene>
    <name evidence="1" type="ORF">PXEA_LOCUS27521</name>
</gene>